<dbReference type="InterPro" id="IPR036019">
    <property type="entry name" value="MscL_channel"/>
</dbReference>
<feature type="transmembrane region" description="Helical" evidence="10">
    <location>
        <begin position="67"/>
        <end position="92"/>
    </location>
</feature>
<comment type="caution">
    <text evidence="11">The sequence shown here is derived from an EMBL/GenBank/DDBJ whole genome shotgun (WGS) entry which is preliminary data.</text>
</comment>
<dbReference type="STRING" id="1692.BMAGN_1353"/>
<evidence type="ECO:0000256" key="4">
    <source>
        <dbReference type="ARBA" id="ARBA00022475"/>
    </source>
</evidence>
<evidence type="ECO:0000313" key="12">
    <source>
        <dbReference type="Proteomes" id="UP000029052"/>
    </source>
</evidence>
<reference evidence="11 12" key="1">
    <citation type="submission" date="2014-03" db="EMBL/GenBank/DDBJ databases">
        <title>Genomics of Bifidobacteria.</title>
        <authorList>
            <person name="Ventura M."/>
            <person name="Milani C."/>
            <person name="Lugli G.A."/>
        </authorList>
    </citation>
    <scope>NUCLEOTIDE SEQUENCE [LARGE SCALE GENOMIC DNA]</scope>
    <source>
        <strain evidence="11 12">LMG 11591</strain>
    </source>
</reference>
<comment type="similarity">
    <text evidence="2 10">Belongs to the MscL family.</text>
</comment>
<feature type="transmembrane region" description="Helical" evidence="10">
    <location>
        <begin position="21"/>
        <end position="47"/>
    </location>
</feature>
<dbReference type="GO" id="GO:0005886">
    <property type="term" value="C:plasma membrane"/>
    <property type="evidence" value="ECO:0007669"/>
    <property type="project" value="UniProtKB-SubCell"/>
</dbReference>
<keyword evidence="12" id="KW-1185">Reference proteome</keyword>
<keyword evidence="9 10" id="KW-0407">Ion channel</keyword>
<name>A0A087B7Z1_9BIFI</name>
<dbReference type="Pfam" id="PF01741">
    <property type="entry name" value="MscL"/>
    <property type="match status" value="1"/>
</dbReference>
<keyword evidence="4 10" id="KW-1003">Cell membrane</keyword>
<sequence length="160" mass="17158">MFDGFKKFIARGNMVDMAVGVVMGGAVTAVVTAIVEGVINPFIAMIFGKPNMDNLLAFTFNGATVSFGKVLTSLINFLIIAVAVYFCIVMPINKLRDITERQMAKLRGDKGDVAAEEPAISPEEQTVILLQEIRDSLAAQQTAPADVPSAVQNAVKPIEK</sequence>
<keyword evidence="3 10" id="KW-0813">Transport</keyword>
<comment type="subcellular location">
    <subcellularLocation>
        <location evidence="1 10">Cell membrane</location>
        <topology evidence="1 10">Multi-pass membrane protein</topology>
    </subcellularLocation>
</comment>
<dbReference type="NCBIfam" id="TIGR00220">
    <property type="entry name" value="mscL"/>
    <property type="match status" value="1"/>
</dbReference>
<protein>
    <recommendedName>
        <fullName evidence="10">Large-conductance mechanosensitive channel</fullName>
    </recommendedName>
</protein>
<evidence type="ECO:0000256" key="8">
    <source>
        <dbReference type="ARBA" id="ARBA00023136"/>
    </source>
</evidence>
<dbReference type="AlphaFoldDB" id="A0A087B7Z1"/>
<comment type="subunit">
    <text evidence="10">Homopentamer.</text>
</comment>
<dbReference type="PROSITE" id="PS01327">
    <property type="entry name" value="MSCL"/>
    <property type="match status" value="1"/>
</dbReference>
<dbReference type="HAMAP" id="MF_00115">
    <property type="entry name" value="MscL"/>
    <property type="match status" value="1"/>
</dbReference>
<dbReference type="EMBL" id="JGZB01000011">
    <property type="protein sequence ID" value="KFI67141.1"/>
    <property type="molecule type" value="Genomic_DNA"/>
</dbReference>
<comment type="function">
    <text evidence="10">Channel that opens in response to stretch forces in the membrane lipid bilayer. May participate in the regulation of osmotic pressure changes within the cell.</text>
</comment>
<dbReference type="InterPro" id="IPR001185">
    <property type="entry name" value="MS_channel"/>
</dbReference>
<dbReference type="Gene3D" id="1.10.1200.120">
    <property type="entry name" value="Large-conductance mechanosensitive channel, MscL, domain 1"/>
    <property type="match status" value="1"/>
</dbReference>
<evidence type="ECO:0000256" key="7">
    <source>
        <dbReference type="ARBA" id="ARBA00023065"/>
    </source>
</evidence>
<dbReference type="RefSeq" id="WP_022860249.1">
    <property type="nucleotide sequence ID" value="NZ_JGZB01000011.1"/>
</dbReference>
<keyword evidence="5 10" id="KW-0812">Transmembrane</keyword>
<dbReference type="PRINTS" id="PR01264">
    <property type="entry name" value="MECHCHANNEL"/>
</dbReference>
<keyword evidence="7 10" id="KW-0406">Ion transport</keyword>
<dbReference type="InterPro" id="IPR037673">
    <property type="entry name" value="MSC/AndL"/>
</dbReference>
<evidence type="ECO:0000256" key="3">
    <source>
        <dbReference type="ARBA" id="ARBA00022448"/>
    </source>
</evidence>
<evidence type="ECO:0000256" key="6">
    <source>
        <dbReference type="ARBA" id="ARBA00022989"/>
    </source>
</evidence>
<evidence type="ECO:0000256" key="5">
    <source>
        <dbReference type="ARBA" id="ARBA00022692"/>
    </source>
</evidence>
<proteinExistence type="inferred from homology"/>
<keyword evidence="8 10" id="KW-0472">Membrane</keyword>
<keyword evidence="6 10" id="KW-1133">Transmembrane helix</keyword>
<evidence type="ECO:0000313" key="11">
    <source>
        <dbReference type="EMBL" id="KFI67141.1"/>
    </source>
</evidence>
<dbReference type="InterPro" id="IPR019823">
    <property type="entry name" value="Mechanosensitive_channel_CS"/>
</dbReference>
<evidence type="ECO:0000256" key="10">
    <source>
        <dbReference type="HAMAP-Rule" id="MF_00115"/>
    </source>
</evidence>
<dbReference type="eggNOG" id="COG1970">
    <property type="taxonomic scope" value="Bacteria"/>
</dbReference>
<dbReference type="PANTHER" id="PTHR30266:SF2">
    <property type="entry name" value="LARGE-CONDUCTANCE MECHANOSENSITIVE CHANNEL"/>
    <property type="match status" value="1"/>
</dbReference>
<dbReference type="SUPFAM" id="SSF81330">
    <property type="entry name" value="Gated mechanosensitive channel"/>
    <property type="match status" value="1"/>
</dbReference>
<evidence type="ECO:0000256" key="1">
    <source>
        <dbReference type="ARBA" id="ARBA00004651"/>
    </source>
</evidence>
<dbReference type="PANTHER" id="PTHR30266">
    <property type="entry name" value="MECHANOSENSITIVE CHANNEL MSCL"/>
    <property type="match status" value="1"/>
</dbReference>
<evidence type="ECO:0000256" key="9">
    <source>
        <dbReference type="ARBA" id="ARBA00023303"/>
    </source>
</evidence>
<accession>A0A087B7Z1</accession>
<organism evidence="11 12">
    <name type="scientific">Bifidobacterium magnum</name>
    <dbReference type="NCBI Taxonomy" id="1692"/>
    <lineage>
        <taxon>Bacteria</taxon>
        <taxon>Bacillati</taxon>
        <taxon>Actinomycetota</taxon>
        <taxon>Actinomycetes</taxon>
        <taxon>Bifidobacteriales</taxon>
        <taxon>Bifidobacteriaceae</taxon>
        <taxon>Bifidobacterium</taxon>
    </lineage>
</organism>
<evidence type="ECO:0000256" key="2">
    <source>
        <dbReference type="ARBA" id="ARBA00007254"/>
    </source>
</evidence>
<dbReference type="GO" id="GO:0008381">
    <property type="term" value="F:mechanosensitive monoatomic ion channel activity"/>
    <property type="evidence" value="ECO:0007669"/>
    <property type="project" value="UniProtKB-UniRule"/>
</dbReference>
<dbReference type="Proteomes" id="UP000029052">
    <property type="component" value="Unassembled WGS sequence"/>
</dbReference>
<gene>
    <name evidence="10" type="primary">mscL</name>
    <name evidence="11" type="ORF">BMAGN_1353</name>
</gene>